<proteinExistence type="inferred from homology"/>
<evidence type="ECO:0000256" key="1">
    <source>
        <dbReference type="ARBA" id="ARBA00006010"/>
    </source>
</evidence>
<comment type="similarity">
    <text evidence="1">Belongs to the STIG1 family.</text>
</comment>
<evidence type="ECO:0000313" key="3">
    <source>
        <dbReference type="EMBL" id="KAK9908357.1"/>
    </source>
</evidence>
<evidence type="ECO:0000256" key="2">
    <source>
        <dbReference type="ARBA" id="ARBA00022729"/>
    </source>
</evidence>
<accession>A0ABR2YNC6</accession>
<dbReference type="Pfam" id="PF04885">
    <property type="entry name" value="Stig1"/>
    <property type="match status" value="1"/>
</dbReference>
<gene>
    <name evidence="3" type="ORF">WJX75_006579</name>
</gene>
<protein>
    <submittedName>
        <fullName evidence="3">Uncharacterized protein</fullName>
    </submittedName>
</protein>
<dbReference type="PANTHER" id="PTHR33227:SF48">
    <property type="entry name" value="STIGMA-SPECIFIC STIG1-LIKE PROTEIN 4"/>
    <property type="match status" value="1"/>
</dbReference>
<evidence type="ECO:0000313" key="4">
    <source>
        <dbReference type="Proteomes" id="UP001491310"/>
    </source>
</evidence>
<dbReference type="PANTHER" id="PTHR33227">
    <property type="entry name" value="STIGMA-SPECIFIC STIG1-LIKE PROTEIN 3"/>
    <property type="match status" value="1"/>
</dbReference>
<dbReference type="Proteomes" id="UP001491310">
    <property type="component" value="Unassembled WGS sequence"/>
</dbReference>
<name>A0ABR2YNC6_9CHLO</name>
<organism evidence="3 4">
    <name type="scientific">Coccomyxa subellipsoidea</name>
    <dbReference type="NCBI Taxonomy" id="248742"/>
    <lineage>
        <taxon>Eukaryota</taxon>
        <taxon>Viridiplantae</taxon>
        <taxon>Chlorophyta</taxon>
        <taxon>core chlorophytes</taxon>
        <taxon>Trebouxiophyceae</taxon>
        <taxon>Trebouxiophyceae incertae sedis</taxon>
        <taxon>Coccomyxaceae</taxon>
        <taxon>Coccomyxa</taxon>
    </lineage>
</organism>
<comment type="caution">
    <text evidence="3">The sequence shown here is derived from an EMBL/GenBank/DDBJ whole genome shotgun (WGS) entry which is preliminary data.</text>
</comment>
<dbReference type="EMBL" id="JALJOT010000008">
    <property type="protein sequence ID" value="KAK9908357.1"/>
    <property type="molecule type" value="Genomic_DNA"/>
</dbReference>
<dbReference type="InterPro" id="IPR006969">
    <property type="entry name" value="Stig-like"/>
</dbReference>
<keyword evidence="2" id="KW-0732">Signal</keyword>
<sequence>MQIARERHSAVSGLLTSVGRRSAHGQVGMARRIALLFAASALLTVCQALHPDLVASASEGPSERRRRLKVEAILPTDPGQDGIAIGLDGQIYSDTAITAAVAQVGQLGPLNPKVAICHFPPQERAQFQVKYLEVIPLVAAQLIKKGDFLAPSYPEKRYGYGCVLYDHVCDFSTEEPCNLGGTCQTNNTCFCDNSFKTCQPRDKTNGCETNIGSDVNNCGDCGVLCAAGQSCCNGVCADLTSDPANCGACGFKCATIPGVQTAQCSNSVCTVTCAKPNPPVQACATNSGPFCANLQTDPNFCGACNTTCPSDSNARGVRSCKAGVCGITCDRNFPDQCGDPAQGVSLCVNTKSSITNCGKCGNVCPTDPSAITICNIGTCIFSCTGGTTQCGTSAAPFCADTTNDNLNCGSCGFVCQNGFSCVSSVCTNTNFGK</sequence>
<keyword evidence="4" id="KW-1185">Reference proteome</keyword>
<reference evidence="3 4" key="1">
    <citation type="journal article" date="2024" name="Nat. Commun.">
        <title>Phylogenomics reveals the evolutionary origins of lichenization in chlorophyte algae.</title>
        <authorList>
            <person name="Puginier C."/>
            <person name="Libourel C."/>
            <person name="Otte J."/>
            <person name="Skaloud P."/>
            <person name="Haon M."/>
            <person name="Grisel S."/>
            <person name="Petersen M."/>
            <person name="Berrin J.G."/>
            <person name="Delaux P.M."/>
            <person name="Dal Grande F."/>
            <person name="Keller J."/>
        </authorList>
    </citation>
    <scope>NUCLEOTIDE SEQUENCE [LARGE SCALE GENOMIC DNA]</scope>
    <source>
        <strain evidence="3 4">SAG 216-7</strain>
    </source>
</reference>